<dbReference type="Gene3D" id="3.40.50.2000">
    <property type="entry name" value="Glycogen Phosphorylase B"/>
    <property type="match status" value="1"/>
</dbReference>
<keyword evidence="7" id="KW-1185">Reference proteome</keyword>
<evidence type="ECO:0000259" key="5">
    <source>
        <dbReference type="Pfam" id="PF00535"/>
    </source>
</evidence>
<dbReference type="PANTHER" id="PTHR43179:SF12">
    <property type="entry name" value="GALACTOFURANOSYLTRANSFERASE GLFT2"/>
    <property type="match status" value="1"/>
</dbReference>
<evidence type="ECO:0000256" key="3">
    <source>
        <dbReference type="ARBA" id="ARBA00022679"/>
    </source>
</evidence>
<evidence type="ECO:0000256" key="1">
    <source>
        <dbReference type="ARBA" id="ARBA00006739"/>
    </source>
</evidence>
<evidence type="ECO:0000259" key="4">
    <source>
        <dbReference type="Pfam" id="PF00534"/>
    </source>
</evidence>
<reference evidence="6" key="1">
    <citation type="submission" date="2019-02" db="EMBL/GenBank/DDBJ databases">
        <authorList>
            <person name="Li S.-H."/>
        </authorList>
    </citation>
    <scope>NUCLEOTIDE SEQUENCE</scope>
    <source>
        <strain evidence="6">IMCC11814</strain>
    </source>
</reference>
<evidence type="ECO:0000256" key="2">
    <source>
        <dbReference type="ARBA" id="ARBA00022676"/>
    </source>
</evidence>
<dbReference type="Pfam" id="PF00535">
    <property type="entry name" value="Glycos_transf_2"/>
    <property type="match status" value="1"/>
</dbReference>
<protein>
    <submittedName>
        <fullName evidence="6">Glycosyltransferase</fullName>
    </submittedName>
</protein>
<accession>A0ABT3T376</accession>
<dbReference type="EMBL" id="SHNO01000001">
    <property type="protein sequence ID" value="MCX2976683.1"/>
    <property type="molecule type" value="Genomic_DNA"/>
</dbReference>
<dbReference type="Proteomes" id="UP001143304">
    <property type="component" value="Unassembled WGS sequence"/>
</dbReference>
<dbReference type="InterPro" id="IPR029044">
    <property type="entry name" value="Nucleotide-diphossugar_trans"/>
</dbReference>
<dbReference type="InterPro" id="IPR001296">
    <property type="entry name" value="Glyco_trans_1"/>
</dbReference>
<dbReference type="Gene3D" id="3.90.550.10">
    <property type="entry name" value="Spore Coat Polysaccharide Biosynthesis Protein SpsA, Chain A"/>
    <property type="match status" value="1"/>
</dbReference>
<dbReference type="SUPFAM" id="SSF53756">
    <property type="entry name" value="UDP-Glycosyltransferase/glycogen phosphorylase"/>
    <property type="match status" value="1"/>
</dbReference>
<keyword evidence="3" id="KW-0808">Transferase</keyword>
<dbReference type="Pfam" id="PF00534">
    <property type="entry name" value="Glycos_transf_1"/>
    <property type="match status" value="1"/>
</dbReference>
<dbReference type="InterPro" id="IPR001173">
    <property type="entry name" value="Glyco_trans_2-like"/>
</dbReference>
<dbReference type="CDD" id="cd04186">
    <property type="entry name" value="GT_2_like_c"/>
    <property type="match status" value="1"/>
</dbReference>
<name>A0ABT3T376_9GAMM</name>
<dbReference type="PANTHER" id="PTHR43179">
    <property type="entry name" value="RHAMNOSYLTRANSFERASE WBBL"/>
    <property type="match status" value="1"/>
</dbReference>
<feature type="domain" description="Glycosyl transferase family 1" evidence="4">
    <location>
        <begin position="496"/>
        <end position="667"/>
    </location>
</feature>
<comment type="caution">
    <text evidence="6">The sequence shown here is derived from an EMBL/GenBank/DDBJ whole genome shotgun (WGS) entry which is preliminary data.</text>
</comment>
<keyword evidence="2" id="KW-0328">Glycosyltransferase</keyword>
<dbReference type="RefSeq" id="WP_279248424.1">
    <property type="nucleotide sequence ID" value="NZ_SHNO01000001.1"/>
</dbReference>
<organism evidence="6 7">
    <name type="scientific">Candidatus Marimicrobium litorale</name>
    <dbReference type="NCBI Taxonomy" id="2518991"/>
    <lineage>
        <taxon>Bacteria</taxon>
        <taxon>Pseudomonadati</taxon>
        <taxon>Pseudomonadota</taxon>
        <taxon>Gammaproteobacteria</taxon>
        <taxon>Cellvibrionales</taxon>
        <taxon>Halieaceae</taxon>
        <taxon>Marimicrobium</taxon>
    </lineage>
</organism>
<gene>
    <name evidence="6" type="ORF">EYC82_04885</name>
</gene>
<evidence type="ECO:0000313" key="7">
    <source>
        <dbReference type="Proteomes" id="UP001143304"/>
    </source>
</evidence>
<feature type="domain" description="Glycosyltransferase 2-like" evidence="5">
    <location>
        <begin position="8"/>
        <end position="178"/>
    </location>
</feature>
<evidence type="ECO:0000313" key="6">
    <source>
        <dbReference type="EMBL" id="MCX2976683.1"/>
    </source>
</evidence>
<sequence>MSSPVSVSVITVTYNAVEFIAHYLDSVFAITPTDFSLEVLVVDNGSTDGTLALLESEYAGVRLLKNDQNNYARALNLGIASATGDFIVISNNDATVDSGWVQGFLQVFQTDQRIGAVQSKIFFSDSQLINSVGVEEVEHFYFRDIGFEEEDSDRYSKSVERNYVTGGSVMFRRECLEEVGSWDESFIMFMEDVDYSVRCRDHGWKLWYSPHSILYHQYHGSSSDALCDYFCTRNRFLFVAKHYPLELASCIPSSHFFKKEEYDLLCRSLLQAIRTLYQLHDTSTVLQVLNSLRKCLPGYIGDVSAYTFFTQLEVVLELRKIRVGIYDHAGHFAGGGQRYVAEMAAIMQQRYDVTYIFNREVALEDYREWFDIDLAKSDVKVINIPFFDKKKVHTPNEHMVLTQNSNTFDVIARETLNYDIFVNANMLGKVNPLSPVSIFVCHFPDQERGRFFQVEKYDHLVINGDYTGEWVDKRWQLRDKRRIYPPINMYNPESRPDIKERIILSVSRFELAGSKKQLELVQAYSELCKTYPRETSDWKLVLVGGSGEENTYLETVQAAARESGCSIEIKPNILVEEVKDLYRRAAIFWHACGLNESLPERVEHFGMTTVESMQNYCVPIVIDGGGQREIVVSEKSGFRFSNLGQLQDFTARLLIDDALLKKMAQQAFDRSKVFNHEVFTRSVESLLHDVELQLLGVDQLPGPG</sequence>
<proteinExistence type="inferred from homology"/>
<comment type="similarity">
    <text evidence="1">Belongs to the glycosyltransferase 2 family.</text>
</comment>
<dbReference type="SUPFAM" id="SSF53448">
    <property type="entry name" value="Nucleotide-diphospho-sugar transferases"/>
    <property type="match status" value="1"/>
</dbReference>